<feature type="compositionally biased region" description="Basic and acidic residues" evidence="4">
    <location>
        <begin position="20"/>
        <end position="51"/>
    </location>
</feature>
<protein>
    <recommendedName>
        <fullName evidence="5">Alpha/beta hydrolase fold-3 domain-containing protein</fullName>
    </recommendedName>
</protein>
<gene>
    <name evidence="6" type="ORF">AMD01_14465</name>
</gene>
<organism evidence="6 7">
    <name type="scientific">Priestia koreensis</name>
    <dbReference type="NCBI Taxonomy" id="284581"/>
    <lineage>
        <taxon>Bacteria</taxon>
        <taxon>Bacillati</taxon>
        <taxon>Bacillota</taxon>
        <taxon>Bacilli</taxon>
        <taxon>Bacillales</taxon>
        <taxon>Bacillaceae</taxon>
        <taxon>Priestia</taxon>
    </lineage>
</organism>
<dbReference type="AlphaFoldDB" id="A0A0M0KZ74"/>
<dbReference type="PROSITE" id="PS01174">
    <property type="entry name" value="LIPASE_GDXG_SER"/>
    <property type="match status" value="1"/>
</dbReference>
<dbReference type="InterPro" id="IPR033140">
    <property type="entry name" value="Lipase_GDXG_put_SER_AS"/>
</dbReference>
<evidence type="ECO:0000256" key="3">
    <source>
        <dbReference type="PROSITE-ProRule" id="PRU10038"/>
    </source>
</evidence>
<evidence type="ECO:0000256" key="4">
    <source>
        <dbReference type="SAM" id="MobiDB-lite"/>
    </source>
</evidence>
<dbReference type="Pfam" id="PF07859">
    <property type="entry name" value="Abhydrolase_3"/>
    <property type="match status" value="1"/>
</dbReference>
<feature type="region of interest" description="Disordered" evidence="4">
    <location>
        <begin position="1"/>
        <end position="55"/>
    </location>
</feature>
<evidence type="ECO:0000313" key="7">
    <source>
        <dbReference type="Proteomes" id="UP000037558"/>
    </source>
</evidence>
<keyword evidence="2" id="KW-0378">Hydrolase</keyword>
<keyword evidence="7" id="KW-1185">Reference proteome</keyword>
<dbReference type="Gene3D" id="3.40.50.1820">
    <property type="entry name" value="alpha/beta hydrolase"/>
    <property type="match status" value="1"/>
</dbReference>
<evidence type="ECO:0000256" key="1">
    <source>
        <dbReference type="ARBA" id="ARBA00010515"/>
    </source>
</evidence>
<accession>A0A0M0KZ74</accession>
<dbReference type="EMBL" id="LILC01000019">
    <property type="protein sequence ID" value="KOO44120.1"/>
    <property type="molecule type" value="Genomic_DNA"/>
</dbReference>
<dbReference type="PANTHER" id="PTHR48081">
    <property type="entry name" value="AB HYDROLASE SUPERFAMILY PROTEIN C4A8.06C"/>
    <property type="match status" value="1"/>
</dbReference>
<dbReference type="PANTHER" id="PTHR48081:SF8">
    <property type="entry name" value="ALPHA_BETA HYDROLASE FOLD-3 DOMAIN-CONTAINING PROTEIN-RELATED"/>
    <property type="match status" value="1"/>
</dbReference>
<dbReference type="PATRIC" id="fig|284581.3.peg.3960"/>
<dbReference type="InterPro" id="IPR050300">
    <property type="entry name" value="GDXG_lipolytic_enzyme"/>
</dbReference>
<reference evidence="7" key="1">
    <citation type="submission" date="2015-08" db="EMBL/GenBank/DDBJ databases">
        <title>Fjat-14210 dsm16467.</title>
        <authorList>
            <person name="Liu B."/>
            <person name="Wang J."/>
            <person name="Zhu Y."/>
            <person name="Liu G."/>
            <person name="Chen Q."/>
            <person name="Chen Z."/>
            <person name="Lan J."/>
            <person name="Che J."/>
            <person name="Ge C."/>
            <person name="Shi H."/>
            <person name="Pan Z."/>
            <person name="Liu X."/>
        </authorList>
    </citation>
    <scope>NUCLEOTIDE SEQUENCE [LARGE SCALE GENOMIC DNA]</scope>
    <source>
        <strain evidence="7">DSM 16467</strain>
    </source>
</reference>
<evidence type="ECO:0000256" key="2">
    <source>
        <dbReference type="ARBA" id="ARBA00022801"/>
    </source>
</evidence>
<comment type="similarity">
    <text evidence="1">Belongs to the 'GDXG' lipolytic enzyme family.</text>
</comment>
<feature type="domain" description="Alpha/beta hydrolase fold-3" evidence="5">
    <location>
        <begin position="107"/>
        <end position="328"/>
    </location>
</feature>
<dbReference type="Proteomes" id="UP000037558">
    <property type="component" value="Unassembled WGS sequence"/>
</dbReference>
<dbReference type="InterPro" id="IPR013094">
    <property type="entry name" value="AB_hydrolase_3"/>
</dbReference>
<dbReference type="InterPro" id="IPR029058">
    <property type="entry name" value="AB_hydrolase_fold"/>
</dbReference>
<name>A0A0M0KZ74_9BACI</name>
<comment type="caution">
    <text evidence="6">The sequence shown here is derived from an EMBL/GenBank/DDBJ whole genome shotgun (WGS) entry which is preliminary data.</text>
</comment>
<sequence length="356" mass="39664">MLKNTSSQGEFGDVSFWEKPIPDTRKSGELDPRVYEMKRKERAAREEKKEESAEDVSIEAIRKSMGFPNTDVTTSAIQVHYTFASGRSGDIPIRIYTPPQEEKKPAVVYFHGGGFIGGSVDVVENACKFLAERAGAVVVNVDYRLAPEHPFPAGLHDCYDVVLWVHEHADKLGIHSGAISVAGDSAGGNLANGCSVLDRNSGKSIIQFQALIYPVVLLDRKNDQLFQWDVSHYDIQNEEHRDLILADLIGMENGGELLSRLYCRDHPITDTLLSPLLAERLESLPDTLIVTSEYDYLRLEAEEYAKRLTKAGVSTSVIRYKGMDHAFIDKMGVYPQAEDCMEEIAKVVRSIGSVRK</sequence>
<proteinExistence type="inferred from homology"/>
<evidence type="ECO:0000313" key="6">
    <source>
        <dbReference type="EMBL" id="KOO44120.1"/>
    </source>
</evidence>
<dbReference type="GO" id="GO:0016787">
    <property type="term" value="F:hydrolase activity"/>
    <property type="evidence" value="ECO:0007669"/>
    <property type="project" value="UniProtKB-KW"/>
</dbReference>
<feature type="active site" evidence="3">
    <location>
        <position position="185"/>
    </location>
</feature>
<dbReference type="STRING" id="284581.AMD01_14465"/>
<dbReference type="SUPFAM" id="SSF53474">
    <property type="entry name" value="alpha/beta-Hydrolases"/>
    <property type="match status" value="1"/>
</dbReference>
<evidence type="ECO:0000259" key="5">
    <source>
        <dbReference type="Pfam" id="PF07859"/>
    </source>
</evidence>